<gene>
    <name evidence="1" type="ORF">E5J99_20695</name>
</gene>
<keyword evidence="2" id="KW-1185">Reference proteome</keyword>
<evidence type="ECO:0000313" key="2">
    <source>
        <dbReference type="Proteomes" id="UP000297739"/>
    </source>
</evidence>
<reference evidence="1 2" key="1">
    <citation type="submission" date="2019-04" db="EMBL/GenBank/DDBJ databases">
        <authorList>
            <person name="Feng G."/>
            <person name="Zhang J."/>
            <person name="Zhu H."/>
        </authorList>
    </citation>
    <scope>NUCLEOTIDE SEQUENCE [LARGE SCALE GENOMIC DNA]</scope>
    <source>
        <strain evidence="1 2">JCM 17223</strain>
    </source>
</reference>
<protein>
    <recommendedName>
        <fullName evidence="3">HEXXH motif domain-containing protein</fullName>
    </recommendedName>
</protein>
<proteinExistence type="predicted"/>
<accession>A0A4Z0PE64</accession>
<sequence length="413" mass="46976">MSMNYTVINETALIESGLGLVADRIKLYVHRQDPALFDLLNFEADPIFLEPMVNAHRRATYINNGRHTADDALAMPLRQILYGYIKPENRPATITAISDGKGWVYLPNLGYFKTTCKNTVLSLTYCQATHSLSITQDGQPISARLEPLQTVAGTGINLYQCNPTLLNQLFNKLEGPEEVQAETSFPEANITTVLPKRLPDIEKAFAIIRTYLPEYHHQLLMVAKGLMVFENPAVRPFATGFALGISFISTTPTDSVIYFIVELIHQFGHNMLYAIMADQKEYFLVDPMAPLAAFNYNPRERRTIFSAFHGLFTTTKIAECLEVLYHSNVFEGDEQREIVARLADNRRRFRTGIERIEHDRVLTPQGLELYEHLDSSCAAVYRRLDSVVRDYNVSNQPFMFTYSLFKEANPSIR</sequence>
<comment type="caution">
    <text evidence="1">The sequence shown here is derived from an EMBL/GenBank/DDBJ whole genome shotgun (WGS) entry which is preliminary data.</text>
</comment>
<dbReference type="AlphaFoldDB" id="A0A4Z0PE64"/>
<name>A0A4Z0PE64_9BACT</name>
<dbReference type="EMBL" id="SRLD01000084">
    <property type="protein sequence ID" value="TGE11892.1"/>
    <property type="molecule type" value="Genomic_DNA"/>
</dbReference>
<organism evidence="1 2">
    <name type="scientific">Hymenobacter elongatus</name>
    <dbReference type="NCBI Taxonomy" id="877208"/>
    <lineage>
        <taxon>Bacteria</taxon>
        <taxon>Pseudomonadati</taxon>
        <taxon>Bacteroidota</taxon>
        <taxon>Cytophagia</taxon>
        <taxon>Cytophagales</taxon>
        <taxon>Hymenobacteraceae</taxon>
        <taxon>Hymenobacter</taxon>
    </lineage>
</organism>
<evidence type="ECO:0000313" key="1">
    <source>
        <dbReference type="EMBL" id="TGE11892.1"/>
    </source>
</evidence>
<evidence type="ECO:0008006" key="3">
    <source>
        <dbReference type="Google" id="ProtNLM"/>
    </source>
</evidence>
<dbReference type="OrthoDB" id="1230778at2"/>
<dbReference type="Proteomes" id="UP000297739">
    <property type="component" value="Unassembled WGS sequence"/>
</dbReference>